<evidence type="ECO:0000313" key="2">
    <source>
        <dbReference type="EMBL" id="TVY08678.1"/>
    </source>
</evidence>
<dbReference type="InterPro" id="IPR013216">
    <property type="entry name" value="Methyltransf_11"/>
</dbReference>
<dbReference type="InterPro" id="IPR052356">
    <property type="entry name" value="Thiol_S-MT"/>
</dbReference>
<sequence>MTTGSRWFQQHYDRLMAPLERRRFGQIRAELLSHAHGEVLEIGAGTGINFPLYRDSNVVQVTAIEPSERMREQARPRAQQARVPVTLIEGSAEQLPWEAGTFDTIVGTLVLCTIPDPAQAVREMLRVGRPGGTLLLFEHVRLEHPFWGRLQDVLTPLWSKACDGCQLNRNTVQLLRAEGGFEPLRIERHLGGVFLALEAEIPLLKQS</sequence>
<proteinExistence type="predicted"/>
<keyword evidence="3" id="KW-1185">Reference proteome</keyword>
<dbReference type="Gene3D" id="3.40.50.150">
    <property type="entry name" value="Vaccinia Virus protein VP39"/>
    <property type="match status" value="1"/>
</dbReference>
<evidence type="ECO:0000313" key="3">
    <source>
        <dbReference type="Proteomes" id="UP000317036"/>
    </source>
</evidence>
<dbReference type="RefSeq" id="WP_144849387.1">
    <property type="nucleotide sequence ID" value="NZ_VNJI01000021.1"/>
</dbReference>
<dbReference type="AlphaFoldDB" id="A0A559K971"/>
<name>A0A559K971_9BACL</name>
<dbReference type="Proteomes" id="UP000317036">
    <property type="component" value="Unassembled WGS sequence"/>
</dbReference>
<dbReference type="PANTHER" id="PTHR45036:SF1">
    <property type="entry name" value="METHYLTRANSFERASE LIKE 7A"/>
    <property type="match status" value="1"/>
</dbReference>
<keyword evidence="2" id="KW-0489">Methyltransferase</keyword>
<gene>
    <name evidence="2" type="ORF">FPZ49_17815</name>
</gene>
<feature type="domain" description="Methyltransferase type 11" evidence="1">
    <location>
        <begin position="40"/>
        <end position="135"/>
    </location>
</feature>
<protein>
    <submittedName>
        <fullName evidence="2">Class I SAM-dependent methyltransferase</fullName>
    </submittedName>
</protein>
<dbReference type="OrthoDB" id="9772751at2"/>
<comment type="caution">
    <text evidence="2">The sequence shown here is derived from an EMBL/GenBank/DDBJ whole genome shotgun (WGS) entry which is preliminary data.</text>
</comment>
<reference evidence="2 3" key="1">
    <citation type="submission" date="2019-07" db="EMBL/GenBank/DDBJ databases">
        <authorList>
            <person name="Kim J."/>
        </authorList>
    </citation>
    <scope>NUCLEOTIDE SEQUENCE [LARGE SCALE GENOMIC DNA]</scope>
    <source>
        <strain evidence="2 3">JC52</strain>
    </source>
</reference>
<dbReference type="PANTHER" id="PTHR45036">
    <property type="entry name" value="METHYLTRANSFERASE LIKE 7B"/>
    <property type="match status" value="1"/>
</dbReference>
<dbReference type="GO" id="GO:0008757">
    <property type="term" value="F:S-adenosylmethionine-dependent methyltransferase activity"/>
    <property type="evidence" value="ECO:0007669"/>
    <property type="project" value="InterPro"/>
</dbReference>
<dbReference type="InterPro" id="IPR029063">
    <property type="entry name" value="SAM-dependent_MTases_sf"/>
</dbReference>
<dbReference type="EMBL" id="VNJI01000021">
    <property type="protein sequence ID" value="TVY08678.1"/>
    <property type="molecule type" value="Genomic_DNA"/>
</dbReference>
<keyword evidence="2" id="KW-0808">Transferase</keyword>
<accession>A0A559K971</accession>
<dbReference type="SUPFAM" id="SSF53335">
    <property type="entry name" value="S-adenosyl-L-methionine-dependent methyltransferases"/>
    <property type="match status" value="1"/>
</dbReference>
<dbReference type="Pfam" id="PF08241">
    <property type="entry name" value="Methyltransf_11"/>
    <property type="match status" value="1"/>
</dbReference>
<dbReference type="CDD" id="cd02440">
    <property type="entry name" value="AdoMet_MTases"/>
    <property type="match status" value="1"/>
</dbReference>
<dbReference type="GO" id="GO:0032259">
    <property type="term" value="P:methylation"/>
    <property type="evidence" value="ECO:0007669"/>
    <property type="project" value="UniProtKB-KW"/>
</dbReference>
<evidence type="ECO:0000259" key="1">
    <source>
        <dbReference type="Pfam" id="PF08241"/>
    </source>
</evidence>
<organism evidence="2 3">
    <name type="scientific">Paenibacillus cremeus</name>
    <dbReference type="NCBI Taxonomy" id="2163881"/>
    <lineage>
        <taxon>Bacteria</taxon>
        <taxon>Bacillati</taxon>
        <taxon>Bacillota</taxon>
        <taxon>Bacilli</taxon>
        <taxon>Bacillales</taxon>
        <taxon>Paenibacillaceae</taxon>
        <taxon>Paenibacillus</taxon>
    </lineage>
</organism>